<dbReference type="InterPro" id="IPR016039">
    <property type="entry name" value="Thiolase-like"/>
</dbReference>
<proteinExistence type="inferred from homology"/>
<keyword evidence="6" id="KW-1185">Reference proteome</keyword>
<dbReference type="PANTHER" id="PTHR18919:SF139">
    <property type="entry name" value="THIOLASE-LIKE PROTEIN TYPE 1 ADDITIONAL C-TERMINAL DOMAIN-CONTAINING PROTEIN"/>
    <property type="match status" value="1"/>
</dbReference>
<reference evidence="5 6" key="1">
    <citation type="submission" date="2019-07" db="EMBL/GenBank/DDBJ databases">
        <title>Finished genome of Venturia effusa.</title>
        <authorList>
            <person name="Young C.A."/>
            <person name="Cox M.P."/>
            <person name="Ganley A.R.D."/>
            <person name="David W.J."/>
        </authorList>
    </citation>
    <scope>NUCLEOTIDE SEQUENCE [LARGE SCALE GENOMIC DNA]</scope>
    <source>
        <strain evidence="6">albino</strain>
    </source>
</reference>
<evidence type="ECO:0000256" key="3">
    <source>
        <dbReference type="ARBA" id="ARBA00023315"/>
    </source>
</evidence>
<evidence type="ECO:0000256" key="2">
    <source>
        <dbReference type="ARBA" id="ARBA00022679"/>
    </source>
</evidence>
<dbReference type="SUPFAM" id="SSF53901">
    <property type="entry name" value="Thiolase-like"/>
    <property type="match status" value="2"/>
</dbReference>
<dbReference type="Gene3D" id="2.40.50.840">
    <property type="match status" value="1"/>
</dbReference>
<keyword evidence="3" id="KW-0012">Acyltransferase</keyword>
<dbReference type="GO" id="GO:0016746">
    <property type="term" value="F:acyltransferase activity"/>
    <property type="evidence" value="ECO:0007669"/>
    <property type="project" value="UniProtKB-KW"/>
</dbReference>
<dbReference type="InterPro" id="IPR040771">
    <property type="entry name" value="TLP1_add_C"/>
</dbReference>
<dbReference type="Pfam" id="PF18313">
    <property type="entry name" value="TLP1_add_C"/>
    <property type="match status" value="1"/>
</dbReference>
<gene>
    <name evidence="5" type="ORF">FKW77_010182</name>
</gene>
<name>A0A517L0G3_9PEZI</name>
<keyword evidence="2" id="KW-0808">Transferase</keyword>
<protein>
    <recommendedName>
        <fullName evidence="4">Thiolase-like protein type 1 additional C-terminal domain-containing protein</fullName>
    </recommendedName>
</protein>
<evidence type="ECO:0000256" key="1">
    <source>
        <dbReference type="ARBA" id="ARBA00010982"/>
    </source>
</evidence>
<organism evidence="5 6">
    <name type="scientific">Venturia effusa</name>
    <dbReference type="NCBI Taxonomy" id="50376"/>
    <lineage>
        <taxon>Eukaryota</taxon>
        <taxon>Fungi</taxon>
        <taxon>Dikarya</taxon>
        <taxon>Ascomycota</taxon>
        <taxon>Pezizomycotina</taxon>
        <taxon>Dothideomycetes</taxon>
        <taxon>Pleosporomycetidae</taxon>
        <taxon>Venturiales</taxon>
        <taxon>Venturiaceae</taxon>
        <taxon>Venturia</taxon>
    </lineage>
</organism>
<evidence type="ECO:0000313" key="6">
    <source>
        <dbReference type="Proteomes" id="UP000316270"/>
    </source>
</evidence>
<evidence type="ECO:0000259" key="4">
    <source>
        <dbReference type="Pfam" id="PF18313"/>
    </source>
</evidence>
<dbReference type="PANTHER" id="PTHR18919">
    <property type="entry name" value="ACETYL-COA C-ACYLTRANSFERASE"/>
    <property type="match status" value="1"/>
</dbReference>
<feature type="domain" description="Thiolase-like protein type 1 additional C-terminal" evidence="4">
    <location>
        <begin position="420"/>
        <end position="503"/>
    </location>
</feature>
<dbReference type="Gene3D" id="3.40.47.10">
    <property type="match status" value="1"/>
</dbReference>
<accession>A0A517L0G3</accession>
<dbReference type="EMBL" id="CP042186">
    <property type="protein sequence ID" value="QDS69096.1"/>
    <property type="molecule type" value="Genomic_DNA"/>
</dbReference>
<dbReference type="AlphaFoldDB" id="A0A517L0G3"/>
<comment type="similarity">
    <text evidence="1">Belongs to the thiolase-like superfamily. Thiolase family.</text>
</comment>
<dbReference type="Proteomes" id="UP000316270">
    <property type="component" value="Chromosome 2"/>
</dbReference>
<evidence type="ECO:0000313" key="5">
    <source>
        <dbReference type="EMBL" id="QDS69096.1"/>
    </source>
</evidence>
<dbReference type="OrthoDB" id="435240at2759"/>
<sequence length="520" mass="56731">MSPRKTPIIVGVGDIKNRSQAIEDAVEPANLMLRAIQNAFKDTRLSCENGLELWRSIDSVDVVATWTWEYEDLPGLLSQKLGIKPKHKYYSPHGGNQPVKLLDQAAKRISLGETKVAIVTGGEALASLTACAAANKMPPPGWTKPKNDGKIVFSPTNRELGSNLGAVHSIGAPIHVYPLYENAFRAYRGQTIQQNNAESAKLYGDFAKVAEKNPVAWNYGKPAETEATIGTVAKKNRMICFPYPLLMNAFNTINLAGACILTSTEYAKELGVPESRWVYPLAGAGTQDASNFWERPDYHSSPSISRSIDATLTGSKLTKEQIDLYDFYSCFPIVPKIACNHLNLSITNPEKPITLLGGLTSFGGAGNNYSMHAVTEMTRQLRTQRANTGLILANGGVLSYQHCIVLSSHAPRTPYPVKTPLPETITDIPVPPIEGQPEGEAVIETYTVEFNRDNTPRLGHIIGRLTSSGARFLANHGDAETLRQLASTTREPIGRSGWVRTDKGVTEGRNLFSFGKVGRL</sequence>
<dbReference type="STRING" id="50376.A0A517L0G3"/>